<proteinExistence type="predicted"/>
<feature type="region of interest" description="Disordered" evidence="1">
    <location>
        <begin position="114"/>
        <end position="145"/>
    </location>
</feature>
<comment type="caution">
    <text evidence="2">The sequence shown here is derived from an EMBL/GenBank/DDBJ whole genome shotgun (WGS) entry which is preliminary data.</text>
</comment>
<evidence type="ECO:0000256" key="1">
    <source>
        <dbReference type="SAM" id="MobiDB-lite"/>
    </source>
</evidence>
<sequence length="164" mass="18133">MPKSTITTRSESVNAPFSEAQLLEIVDANAQLPSQDLVSEVANKLSSISSKHKFIIQYTSLKGRDDRSFDLNISTDFVASWEPSKDGCVVVKLDWEKEVAEVLKLRGNEVKEAPEDDLVDDVETEKNDTSEDSKPGSKDTPLVTSGSEANQLNTLLITIYWISI</sequence>
<gene>
    <name evidence="2" type="ORF">KGF57_003276</name>
</gene>
<dbReference type="Proteomes" id="UP001204833">
    <property type="component" value="Unassembled WGS sequence"/>
</dbReference>
<protein>
    <recommendedName>
        <fullName evidence="4">Topoisomerase I damage affected protein 2</fullName>
    </recommendedName>
</protein>
<dbReference type="AlphaFoldDB" id="A0AAD5BDK5"/>
<dbReference type="RefSeq" id="XP_051608285.1">
    <property type="nucleotide sequence ID" value="XM_051752679.1"/>
</dbReference>
<evidence type="ECO:0000313" key="3">
    <source>
        <dbReference type="Proteomes" id="UP001204833"/>
    </source>
</evidence>
<organism evidence="2 3">
    <name type="scientific">Candida theae</name>
    <dbReference type="NCBI Taxonomy" id="1198502"/>
    <lineage>
        <taxon>Eukaryota</taxon>
        <taxon>Fungi</taxon>
        <taxon>Dikarya</taxon>
        <taxon>Ascomycota</taxon>
        <taxon>Saccharomycotina</taxon>
        <taxon>Pichiomycetes</taxon>
        <taxon>Debaryomycetaceae</taxon>
        <taxon>Candida/Lodderomyces clade</taxon>
        <taxon>Candida</taxon>
    </lineage>
</organism>
<keyword evidence="3" id="KW-1185">Reference proteome</keyword>
<accession>A0AAD5BDK5</accession>
<reference evidence="2 3" key="1">
    <citation type="journal article" date="2022" name="DNA Res.">
        <title>Genome analysis of five recently described species of the CUG-Ser clade uncovers Candida theae as a new hybrid lineage with pathogenic potential in the Candida parapsilosis species complex.</title>
        <authorList>
            <person name="Mixao V."/>
            <person name="Del Olmo V."/>
            <person name="Hegedusova E."/>
            <person name="Saus E."/>
            <person name="Pryszcz L."/>
            <person name="Cillingova A."/>
            <person name="Nosek J."/>
            <person name="Gabaldon T."/>
        </authorList>
    </citation>
    <scope>NUCLEOTIDE SEQUENCE [LARGE SCALE GENOMIC DNA]</scope>
    <source>
        <strain evidence="2 3">CBS 12239</strain>
    </source>
</reference>
<dbReference type="GeneID" id="76151335"/>
<feature type="compositionally biased region" description="Acidic residues" evidence="1">
    <location>
        <begin position="114"/>
        <end position="123"/>
    </location>
</feature>
<name>A0AAD5BDK5_9ASCO</name>
<dbReference type="EMBL" id="JAIHNG010000121">
    <property type="protein sequence ID" value="KAI5957582.1"/>
    <property type="molecule type" value="Genomic_DNA"/>
</dbReference>
<evidence type="ECO:0008006" key="4">
    <source>
        <dbReference type="Google" id="ProtNLM"/>
    </source>
</evidence>
<feature type="compositionally biased region" description="Basic and acidic residues" evidence="1">
    <location>
        <begin position="124"/>
        <end position="137"/>
    </location>
</feature>
<evidence type="ECO:0000313" key="2">
    <source>
        <dbReference type="EMBL" id="KAI5957582.1"/>
    </source>
</evidence>